<evidence type="ECO:0000256" key="1">
    <source>
        <dbReference type="SAM" id="MobiDB-lite"/>
    </source>
</evidence>
<feature type="compositionally biased region" description="Basic and acidic residues" evidence="1">
    <location>
        <begin position="32"/>
        <end position="41"/>
    </location>
</feature>
<protein>
    <submittedName>
        <fullName evidence="2">Uncharacterized protein</fullName>
    </submittedName>
</protein>
<feature type="region of interest" description="Disordered" evidence="1">
    <location>
        <begin position="24"/>
        <end position="57"/>
    </location>
</feature>
<reference evidence="2 3" key="2">
    <citation type="submission" date="2019-01" db="EMBL/GenBank/DDBJ databases">
        <title>A chromosome length genome reference of the Java medaka (oryzias javanicus).</title>
        <authorList>
            <person name="Herpin A."/>
            <person name="Takehana Y."/>
            <person name="Naruse K."/>
            <person name="Ansai S."/>
            <person name="Kawaguchi M."/>
        </authorList>
    </citation>
    <scope>NUCLEOTIDE SEQUENCE [LARGE SCALE GENOMIC DNA]</scope>
    <source>
        <strain evidence="2">RS831</strain>
        <tissue evidence="2">Whole body</tissue>
    </source>
</reference>
<name>A0A3S2PNL8_ORYJA</name>
<reference evidence="2 3" key="1">
    <citation type="submission" date="2018-11" db="EMBL/GenBank/DDBJ databases">
        <authorList>
            <person name="Lopez-Roques C."/>
            <person name="Donnadieu C."/>
            <person name="Bouchez O."/>
            <person name="Klopp C."/>
            <person name="Cabau C."/>
            <person name="Zahm M."/>
        </authorList>
    </citation>
    <scope>NUCLEOTIDE SEQUENCE [LARGE SCALE GENOMIC DNA]</scope>
    <source>
        <strain evidence="2">RS831</strain>
        <tissue evidence="2">Whole body</tissue>
    </source>
</reference>
<proteinExistence type="predicted"/>
<dbReference type="AlphaFoldDB" id="A0A3S2PNL8"/>
<sequence>MLSMIKQEPGSPTSCDYEQMHIIENLSVPTSQDKDGRETKHLNAPTSPTDLWKPKGIRDDKIMEQFCSERQSRAGRMWNP</sequence>
<gene>
    <name evidence="2" type="ORF">OJAV_G00053390</name>
</gene>
<dbReference type="EMBL" id="CM012442">
    <property type="protein sequence ID" value="RVE71605.1"/>
    <property type="molecule type" value="Genomic_DNA"/>
</dbReference>
<organism evidence="2 3">
    <name type="scientific">Oryzias javanicus</name>
    <name type="common">Javanese ricefish</name>
    <name type="synonym">Aplocheilus javanicus</name>
    <dbReference type="NCBI Taxonomy" id="123683"/>
    <lineage>
        <taxon>Eukaryota</taxon>
        <taxon>Metazoa</taxon>
        <taxon>Chordata</taxon>
        <taxon>Craniata</taxon>
        <taxon>Vertebrata</taxon>
        <taxon>Euteleostomi</taxon>
        <taxon>Actinopterygii</taxon>
        <taxon>Neopterygii</taxon>
        <taxon>Teleostei</taxon>
        <taxon>Neoteleostei</taxon>
        <taxon>Acanthomorphata</taxon>
        <taxon>Ovalentaria</taxon>
        <taxon>Atherinomorphae</taxon>
        <taxon>Beloniformes</taxon>
        <taxon>Adrianichthyidae</taxon>
        <taxon>Oryziinae</taxon>
        <taxon>Oryzias</taxon>
    </lineage>
</organism>
<evidence type="ECO:0000313" key="2">
    <source>
        <dbReference type="EMBL" id="RVE71605.1"/>
    </source>
</evidence>
<accession>A0A3S2PNL8</accession>
<dbReference type="OrthoDB" id="8963224at2759"/>
<evidence type="ECO:0000313" key="3">
    <source>
        <dbReference type="Proteomes" id="UP000283210"/>
    </source>
</evidence>
<dbReference type="Proteomes" id="UP000283210">
    <property type="component" value="Chromosome 6"/>
</dbReference>
<keyword evidence="3" id="KW-1185">Reference proteome</keyword>